<organism evidence="3 4">
    <name type="scientific">Cohnella yongneupensis</name>
    <dbReference type="NCBI Taxonomy" id="425006"/>
    <lineage>
        <taxon>Bacteria</taxon>
        <taxon>Bacillati</taxon>
        <taxon>Bacillota</taxon>
        <taxon>Bacilli</taxon>
        <taxon>Bacillales</taxon>
        <taxon>Paenibacillaceae</taxon>
        <taxon>Cohnella</taxon>
    </lineage>
</organism>
<keyword evidence="1" id="KW-0175">Coiled coil</keyword>
<feature type="chain" id="PRO_5046713994" evidence="2">
    <location>
        <begin position="25"/>
        <end position="179"/>
    </location>
</feature>
<sequence length="179" mass="20798">MNKRLLILLVAALMTVSAPLMVAAATPDGDKHNEPRPSLDWKAYPAEIQALKVQLDSIRDQQKGLFAQMKNQHDQIREAQKSLNDNQRKAMKKNAQKIIEQMKATRDSIHTLRDQKRTSWENFHSHSKDKLWSDAKTDLQTIVKQKQQILDNQRNILKLQQQLIVLMKPTESMHYHAEE</sequence>
<feature type="signal peptide" evidence="2">
    <location>
        <begin position="1"/>
        <end position="24"/>
    </location>
</feature>
<reference evidence="4" key="1">
    <citation type="journal article" date="2019" name="Int. J. Syst. Evol. Microbiol.">
        <title>The Global Catalogue of Microorganisms (GCM) 10K type strain sequencing project: providing services to taxonomists for standard genome sequencing and annotation.</title>
        <authorList>
            <consortium name="The Broad Institute Genomics Platform"/>
            <consortium name="The Broad Institute Genome Sequencing Center for Infectious Disease"/>
            <person name="Wu L."/>
            <person name="Ma J."/>
        </authorList>
    </citation>
    <scope>NUCLEOTIDE SEQUENCE [LARGE SCALE GENOMIC DNA]</scope>
    <source>
        <strain evidence="4">CGMCC 1.18578</strain>
    </source>
</reference>
<protein>
    <submittedName>
        <fullName evidence="3">Uncharacterized protein</fullName>
    </submittedName>
</protein>
<accession>A0ABW0QXN6</accession>
<keyword evidence="4" id="KW-1185">Reference proteome</keyword>
<evidence type="ECO:0000256" key="2">
    <source>
        <dbReference type="SAM" id="SignalP"/>
    </source>
</evidence>
<dbReference type="RefSeq" id="WP_378110766.1">
    <property type="nucleotide sequence ID" value="NZ_JBHSNC010000017.1"/>
</dbReference>
<proteinExistence type="predicted"/>
<evidence type="ECO:0000313" key="4">
    <source>
        <dbReference type="Proteomes" id="UP001596108"/>
    </source>
</evidence>
<keyword evidence="2" id="KW-0732">Signal</keyword>
<feature type="coiled-coil region" evidence="1">
    <location>
        <begin position="66"/>
        <end position="96"/>
    </location>
</feature>
<evidence type="ECO:0000313" key="3">
    <source>
        <dbReference type="EMBL" id="MFC5528895.1"/>
    </source>
</evidence>
<comment type="caution">
    <text evidence="3">The sequence shown here is derived from an EMBL/GenBank/DDBJ whole genome shotgun (WGS) entry which is preliminary data.</text>
</comment>
<evidence type="ECO:0000256" key="1">
    <source>
        <dbReference type="SAM" id="Coils"/>
    </source>
</evidence>
<dbReference type="EMBL" id="JBHSNC010000017">
    <property type="protein sequence ID" value="MFC5528895.1"/>
    <property type="molecule type" value="Genomic_DNA"/>
</dbReference>
<gene>
    <name evidence="3" type="ORF">ACFPQ4_05440</name>
</gene>
<dbReference type="Proteomes" id="UP001596108">
    <property type="component" value="Unassembled WGS sequence"/>
</dbReference>
<name>A0ABW0QXN6_9BACL</name>